<keyword evidence="1" id="KW-0472">Membrane</keyword>
<gene>
    <name evidence="2" type="ORF">Q8G35_20175</name>
</gene>
<dbReference type="Proteomes" id="UP001178277">
    <property type="component" value="Unassembled WGS sequence"/>
</dbReference>
<evidence type="ECO:0000313" key="3">
    <source>
        <dbReference type="Proteomes" id="UP001178277"/>
    </source>
</evidence>
<sequence>MDFLNWYDWIQPTNPYASIFFGIIFTILTGLIAWFDTKKIRTFVLIIAGGLSFTIIGVIILNSVGYYG</sequence>
<comment type="caution">
    <text evidence="2">The sequence shown here is derived from an EMBL/GenBank/DDBJ whole genome shotgun (WGS) entry which is preliminary data.</text>
</comment>
<dbReference type="RefSeq" id="WP_048682657.1">
    <property type="nucleotide sequence ID" value="NZ_JAUUTP010000026.1"/>
</dbReference>
<keyword evidence="1" id="KW-1133">Transmembrane helix</keyword>
<protein>
    <submittedName>
        <fullName evidence="2">Uncharacterized protein</fullName>
    </submittedName>
</protein>
<reference evidence="2" key="1">
    <citation type="submission" date="2023-07" db="EMBL/GenBank/DDBJ databases">
        <title>Murine gut Bacillus species.</title>
        <authorList>
            <person name="Gutman E."/>
            <person name="Hashuel R."/>
            <person name="Litvak Y."/>
        </authorList>
    </citation>
    <scope>NUCLEOTIDE SEQUENCE</scope>
    <source>
        <strain evidence="2">RU283</strain>
    </source>
</reference>
<dbReference type="EMBL" id="JAUUTP010000026">
    <property type="protein sequence ID" value="MDP1420630.1"/>
    <property type="molecule type" value="Genomic_DNA"/>
</dbReference>
<feature type="transmembrane region" description="Helical" evidence="1">
    <location>
        <begin position="16"/>
        <end position="35"/>
    </location>
</feature>
<keyword evidence="1" id="KW-0812">Transmembrane</keyword>
<evidence type="ECO:0000256" key="1">
    <source>
        <dbReference type="SAM" id="Phobius"/>
    </source>
</evidence>
<name>A0AA90SYP5_9BACI</name>
<accession>A0AA90SYP5</accession>
<evidence type="ECO:0000313" key="2">
    <source>
        <dbReference type="EMBL" id="MDP1420630.1"/>
    </source>
</evidence>
<organism evidence="2 3">
    <name type="scientific">Peribacillus simplex</name>
    <dbReference type="NCBI Taxonomy" id="1478"/>
    <lineage>
        <taxon>Bacteria</taxon>
        <taxon>Bacillati</taxon>
        <taxon>Bacillota</taxon>
        <taxon>Bacilli</taxon>
        <taxon>Bacillales</taxon>
        <taxon>Bacillaceae</taxon>
        <taxon>Peribacillus</taxon>
    </lineage>
</organism>
<dbReference type="AlphaFoldDB" id="A0AA90SYP5"/>
<feature type="transmembrane region" description="Helical" evidence="1">
    <location>
        <begin position="42"/>
        <end position="67"/>
    </location>
</feature>
<proteinExistence type="predicted"/>